<dbReference type="RefSeq" id="WP_074604510.1">
    <property type="nucleotide sequence ID" value="NZ_FNGY01000001.1"/>
</dbReference>
<gene>
    <name evidence="3" type="ORF">SAMN05421820_101480</name>
</gene>
<sequence length="58" mass="6427">MKKFEELKSLIAEAEKDATAFFEKGNKAAGTRLRGALQSAKMLAQDIRNEVTAKKNTK</sequence>
<accession>A0A1G9K658</accession>
<evidence type="ECO:0000256" key="2">
    <source>
        <dbReference type="ARBA" id="ARBA00008424"/>
    </source>
</evidence>
<dbReference type="InterPro" id="IPR010886">
    <property type="entry name" value="Hc1"/>
</dbReference>
<comment type="similarity">
    <text evidence="2">Belongs to the histone H1/H5 family. HCT subfamily.</text>
</comment>
<comment type="function">
    <text evidence="1">Might have a role analogous to that of eukaryotic histone proteins.</text>
</comment>
<dbReference type="GO" id="GO:0030527">
    <property type="term" value="F:structural constituent of chromatin"/>
    <property type="evidence" value="ECO:0007669"/>
    <property type="project" value="InterPro"/>
</dbReference>
<proteinExistence type="inferred from homology"/>
<dbReference type="OrthoDB" id="9808717at2"/>
<name>A0A1G9K658_9SPHI</name>
<organism evidence="3 4">
    <name type="scientific">Pedobacter steynii</name>
    <dbReference type="NCBI Taxonomy" id="430522"/>
    <lineage>
        <taxon>Bacteria</taxon>
        <taxon>Pseudomonadati</taxon>
        <taxon>Bacteroidota</taxon>
        <taxon>Sphingobacteriia</taxon>
        <taxon>Sphingobacteriales</taxon>
        <taxon>Sphingobacteriaceae</taxon>
        <taxon>Pedobacter</taxon>
    </lineage>
</organism>
<keyword evidence="4" id="KW-1185">Reference proteome</keyword>
<evidence type="ECO:0000313" key="4">
    <source>
        <dbReference type="Proteomes" id="UP000183200"/>
    </source>
</evidence>
<dbReference type="GO" id="GO:0003677">
    <property type="term" value="F:DNA binding"/>
    <property type="evidence" value="ECO:0007669"/>
    <property type="project" value="InterPro"/>
</dbReference>
<dbReference type="EMBL" id="FNGY01000001">
    <property type="protein sequence ID" value="SDL45169.1"/>
    <property type="molecule type" value="Genomic_DNA"/>
</dbReference>
<evidence type="ECO:0000313" key="3">
    <source>
        <dbReference type="EMBL" id="SDL45169.1"/>
    </source>
</evidence>
<dbReference type="AlphaFoldDB" id="A0A1G9K658"/>
<dbReference type="Pfam" id="PF07432">
    <property type="entry name" value="Hc1"/>
    <property type="match status" value="1"/>
</dbReference>
<reference evidence="4" key="1">
    <citation type="submission" date="2016-10" db="EMBL/GenBank/DDBJ databases">
        <authorList>
            <person name="Varghese N."/>
            <person name="Submissions S."/>
        </authorList>
    </citation>
    <scope>NUCLEOTIDE SEQUENCE [LARGE SCALE GENOMIC DNA]</scope>
    <source>
        <strain evidence="4">DSM 19110</strain>
    </source>
</reference>
<protein>
    <recommendedName>
        <fullName evidence="5">Histone H1</fullName>
    </recommendedName>
</protein>
<evidence type="ECO:0000256" key="1">
    <source>
        <dbReference type="ARBA" id="ARBA00002333"/>
    </source>
</evidence>
<dbReference type="Proteomes" id="UP000183200">
    <property type="component" value="Unassembled WGS sequence"/>
</dbReference>
<evidence type="ECO:0008006" key="5">
    <source>
        <dbReference type="Google" id="ProtNLM"/>
    </source>
</evidence>